<keyword evidence="7" id="KW-0418">Kinase</keyword>
<dbReference type="GO" id="GO:0005524">
    <property type="term" value="F:ATP binding"/>
    <property type="evidence" value="ECO:0007669"/>
    <property type="project" value="UniProtKB-KW"/>
</dbReference>
<evidence type="ECO:0000256" key="3">
    <source>
        <dbReference type="ARBA" id="ARBA00012513"/>
    </source>
</evidence>
<evidence type="ECO:0000256" key="1">
    <source>
        <dbReference type="ARBA" id="ARBA00004340"/>
    </source>
</evidence>
<evidence type="ECO:0000256" key="4">
    <source>
        <dbReference type="ARBA" id="ARBA00022527"/>
    </source>
</evidence>
<comment type="catalytic activity">
    <reaction evidence="9">
        <text>L-threonyl-[protein] + ATP = O-phospho-L-threonyl-[protein] + ADP + H(+)</text>
        <dbReference type="Rhea" id="RHEA:46608"/>
        <dbReference type="Rhea" id="RHEA-COMP:11060"/>
        <dbReference type="Rhea" id="RHEA-COMP:11605"/>
        <dbReference type="ChEBI" id="CHEBI:15378"/>
        <dbReference type="ChEBI" id="CHEBI:30013"/>
        <dbReference type="ChEBI" id="CHEBI:30616"/>
        <dbReference type="ChEBI" id="CHEBI:61977"/>
        <dbReference type="ChEBI" id="CHEBI:456216"/>
        <dbReference type="EC" id="2.7.11.1"/>
    </reaction>
</comment>
<keyword evidence="5" id="KW-0808">Transferase</keyword>
<reference evidence="12" key="1">
    <citation type="submission" date="2020-06" db="EMBL/GenBank/DDBJ databases">
        <authorList>
            <consortium name="Wellcome Sanger Institute Data Sharing"/>
        </authorList>
    </citation>
    <scope>NUCLEOTIDE SEQUENCE [LARGE SCALE GENOMIC DNA]</scope>
</reference>
<evidence type="ECO:0000256" key="9">
    <source>
        <dbReference type="ARBA" id="ARBA00047899"/>
    </source>
</evidence>
<keyword evidence="13" id="KW-1185">Reference proteome</keyword>
<dbReference type="PROSITE" id="PS50011">
    <property type="entry name" value="PROTEIN_KINASE_DOM"/>
    <property type="match status" value="1"/>
</dbReference>
<dbReference type="SUPFAM" id="SSF56112">
    <property type="entry name" value="Protein kinase-like (PK-like)"/>
    <property type="match status" value="1"/>
</dbReference>
<evidence type="ECO:0000256" key="6">
    <source>
        <dbReference type="ARBA" id="ARBA00022741"/>
    </source>
</evidence>
<comment type="similarity">
    <text evidence="2">Belongs to the protein kinase superfamily. CAMK Ser/Thr protein kinase family. PIM subfamily.</text>
</comment>
<reference evidence="12" key="2">
    <citation type="submission" date="2025-08" db="UniProtKB">
        <authorList>
            <consortium name="Ensembl"/>
        </authorList>
    </citation>
    <scope>IDENTIFICATION</scope>
</reference>
<dbReference type="Proteomes" id="UP000694680">
    <property type="component" value="Chromosome 4"/>
</dbReference>
<comment type="catalytic activity">
    <reaction evidence="10">
        <text>L-seryl-[protein] + ATP = O-phospho-L-seryl-[protein] + ADP + H(+)</text>
        <dbReference type="Rhea" id="RHEA:17989"/>
        <dbReference type="Rhea" id="RHEA-COMP:9863"/>
        <dbReference type="Rhea" id="RHEA-COMP:11604"/>
        <dbReference type="ChEBI" id="CHEBI:15378"/>
        <dbReference type="ChEBI" id="CHEBI:29999"/>
        <dbReference type="ChEBI" id="CHEBI:30616"/>
        <dbReference type="ChEBI" id="CHEBI:83421"/>
        <dbReference type="ChEBI" id="CHEBI:456216"/>
        <dbReference type="EC" id="2.7.11.1"/>
    </reaction>
</comment>
<dbReference type="PANTHER" id="PTHR22984:SF25">
    <property type="entry name" value="PROTEIN KINASE DOMAIN-CONTAINING PROTEIN"/>
    <property type="match status" value="1"/>
</dbReference>
<dbReference type="EC" id="2.7.11.1" evidence="3"/>
<proteinExistence type="inferred from homology"/>
<evidence type="ECO:0000259" key="11">
    <source>
        <dbReference type="PROSITE" id="PS50011"/>
    </source>
</evidence>
<comment type="subcellular location">
    <subcellularLocation>
        <location evidence="1">Host cell</location>
    </subcellularLocation>
</comment>
<dbReference type="AlphaFoldDB" id="A0A8C5DN68"/>
<keyword evidence="4" id="KW-0723">Serine/threonine-protein kinase</keyword>
<dbReference type="GO" id="GO:0005737">
    <property type="term" value="C:cytoplasm"/>
    <property type="evidence" value="ECO:0007669"/>
    <property type="project" value="TreeGrafter"/>
</dbReference>
<keyword evidence="6" id="KW-0547">Nucleotide-binding</keyword>
<accession>A0A8C5DN68</accession>
<dbReference type="InterPro" id="IPR011009">
    <property type="entry name" value="Kinase-like_dom_sf"/>
</dbReference>
<evidence type="ECO:0000256" key="10">
    <source>
        <dbReference type="ARBA" id="ARBA00048679"/>
    </source>
</evidence>
<dbReference type="PANTHER" id="PTHR22984">
    <property type="entry name" value="SERINE/THREONINE-PROTEIN KINASE PIM"/>
    <property type="match status" value="1"/>
</dbReference>
<sequence>MRILSEGGFGRVYAGERRSDSKPVAIKHIPKKFVQVNCQGIVYDEILDVVLMDQAASHLCGGSFENRAVIGLMDTFELEKEVLIVMERQLESVDMFDFLKVKLIPEGQAKVVFKQIVNTTLLMHRNGINAGLLFLADTGARRIN</sequence>
<keyword evidence="8" id="KW-0067">ATP-binding</keyword>
<dbReference type="Ensembl" id="ENSGWIT00000008731.1">
    <property type="protein sequence ID" value="ENSGWIP00000007865.1"/>
    <property type="gene ID" value="ENSGWIG00000004581.1"/>
</dbReference>
<feature type="domain" description="Protein kinase" evidence="11">
    <location>
        <begin position="1"/>
        <end position="144"/>
    </location>
</feature>
<dbReference type="InterPro" id="IPR000719">
    <property type="entry name" value="Prot_kinase_dom"/>
</dbReference>
<evidence type="ECO:0000256" key="8">
    <source>
        <dbReference type="ARBA" id="ARBA00022840"/>
    </source>
</evidence>
<name>A0A8C5DN68_GOUWI</name>
<organism evidence="12 13">
    <name type="scientific">Gouania willdenowi</name>
    <name type="common">Blunt-snouted clingfish</name>
    <name type="synonym">Lepadogaster willdenowi</name>
    <dbReference type="NCBI Taxonomy" id="441366"/>
    <lineage>
        <taxon>Eukaryota</taxon>
        <taxon>Metazoa</taxon>
        <taxon>Chordata</taxon>
        <taxon>Craniata</taxon>
        <taxon>Vertebrata</taxon>
        <taxon>Euteleostomi</taxon>
        <taxon>Actinopterygii</taxon>
        <taxon>Neopterygii</taxon>
        <taxon>Teleostei</taxon>
        <taxon>Neoteleostei</taxon>
        <taxon>Acanthomorphata</taxon>
        <taxon>Ovalentaria</taxon>
        <taxon>Blenniimorphae</taxon>
        <taxon>Blenniiformes</taxon>
        <taxon>Gobiesocoidei</taxon>
        <taxon>Gobiesocidae</taxon>
        <taxon>Gobiesocinae</taxon>
        <taxon>Gouania</taxon>
    </lineage>
</organism>
<dbReference type="Pfam" id="PF00069">
    <property type="entry name" value="Pkinase"/>
    <property type="match status" value="1"/>
</dbReference>
<reference evidence="12" key="3">
    <citation type="submission" date="2025-09" db="UniProtKB">
        <authorList>
            <consortium name="Ensembl"/>
        </authorList>
    </citation>
    <scope>IDENTIFICATION</scope>
</reference>
<evidence type="ECO:0000313" key="13">
    <source>
        <dbReference type="Proteomes" id="UP000694680"/>
    </source>
</evidence>
<evidence type="ECO:0000256" key="2">
    <source>
        <dbReference type="ARBA" id="ARBA00005505"/>
    </source>
</evidence>
<dbReference type="GO" id="GO:0043657">
    <property type="term" value="C:host cell"/>
    <property type="evidence" value="ECO:0007669"/>
    <property type="project" value="UniProtKB-SubCell"/>
</dbReference>
<dbReference type="Gene3D" id="3.30.200.20">
    <property type="entry name" value="Phosphorylase Kinase, domain 1"/>
    <property type="match status" value="1"/>
</dbReference>
<dbReference type="GO" id="GO:0004674">
    <property type="term" value="F:protein serine/threonine kinase activity"/>
    <property type="evidence" value="ECO:0007669"/>
    <property type="project" value="UniProtKB-KW"/>
</dbReference>
<evidence type="ECO:0000313" key="12">
    <source>
        <dbReference type="Ensembl" id="ENSGWIP00000007865.1"/>
    </source>
</evidence>
<protein>
    <recommendedName>
        <fullName evidence="3">non-specific serine/threonine protein kinase</fullName>
        <ecNumber evidence="3">2.7.11.1</ecNumber>
    </recommendedName>
</protein>
<evidence type="ECO:0000256" key="5">
    <source>
        <dbReference type="ARBA" id="ARBA00022679"/>
    </source>
</evidence>
<evidence type="ECO:0000256" key="7">
    <source>
        <dbReference type="ARBA" id="ARBA00022777"/>
    </source>
</evidence>
<dbReference type="InterPro" id="IPR051138">
    <property type="entry name" value="PIM_Ser/Thr_kinase"/>
</dbReference>